<organism evidence="4">
    <name type="scientific">Thermogemmatispora argillosa</name>
    <dbReference type="NCBI Taxonomy" id="2045280"/>
    <lineage>
        <taxon>Bacteria</taxon>
        <taxon>Bacillati</taxon>
        <taxon>Chloroflexota</taxon>
        <taxon>Ktedonobacteria</taxon>
        <taxon>Thermogemmatisporales</taxon>
        <taxon>Thermogemmatisporaceae</taxon>
        <taxon>Thermogemmatispora</taxon>
    </lineage>
</organism>
<feature type="region of interest" description="Disordered" evidence="2">
    <location>
        <begin position="355"/>
        <end position="398"/>
    </location>
</feature>
<dbReference type="InterPro" id="IPR036573">
    <property type="entry name" value="CBM_sf_5/12"/>
</dbReference>
<dbReference type="AlphaFoldDB" id="A0A455T8H2"/>
<dbReference type="CDD" id="cd12215">
    <property type="entry name" value="ChiC_BD"/>
    <property type="match status" value="1"/>
</dbReference>
<dbReference type="InterPro" id="IPR017853">
    <property type="entry name" value="GH"/>
</dbReference>
<dbReference type="Gene3D" id="3.20.20.80">
    <property type="entry name" value="Glycosidases"/>
    <property type="match status" value="1"/>
</dbReference>
<dbReference type="InterPro" id="IPR052750">
    <property type="entry name" value="GH18_Chitinase"/>
</dbReference>
<protein>
    <submittedName>
        <fullName evidence="4">Chitinase</fullName>
    </submittedName>
</protein>
<dbReference type="SUPFAM" id="SSF51055">
    <property type="entry name" value="Carbohydrate binding domain"/>
    <property type="match status" value="1"/>
</dbReference>
<dbReference type="CDD" id="cd06543">
    <property type="entry name" value="GH18_PF-ChiA-like"/>
    <property type="match status" value="1"/>
</dbReference>
<accession>A0A455T8H2</accession>
<proteinExistence type="predicted"/>
<sequence>MKPFNLFHRRIMGLPLNWRAMLLMSAALLVSCAIAVVTTIQSQQRPAQAATALSSAWYNAAPYVMPLANNPPSLTAVMSATGARVFTLAFIVADNGCTPAWEADSGLIDVSADTQVGPIINAVRAAGGDVVVSFGGYNGTKLGQVCGTAQATAAAEQAVINKYGLRAIDLDLEEPEYENASAINNELAAAQILQANNPGLLITITLPGTTSGTGYFGQQLLNTAHSLGYTPSSYSIMPFDGGFNGASSQISALQSFHTILMNTFGWDSATAYAHEGISSMNGRTDSGEYFYQSDFQTVLSFVESNHLARFTFWSVNRDRQCTPPDNNGNLSATCSSVPQNDWDFTRIITQFAQAAGGTPPATPTATPIPTTTATATLPTSTPTPTPTPTSSAGSSCTGVAPWSPTTAYTGGSKVTYNGYLWQAKWWTYNDVPGGPAGVWVQLGPC</sequence>
<keyword evidence="1" id="KW-0378">Hydrolase</keyword>
<dbReference type="GO" id="GO:0004553">
    <property type="term" value="F:hydrolase activity, hydrolyzing O-glycosyl compounds"/>
    <property type="evidence" value="ECO:0007669"/>
    <property type="project" value="InterPro"/>
</dbReference>
<evidence type="ECO:0000259" key="3">
    <source>
        <dbReference type="SMART" id="SM00495"/>
    </source>
</evidence>
<feature type="domain" description="Chitin-binding type-3" evidence="3">
    <location>
        <begin position="399"/>
        <end position="442"/>
    </location>
</feature>
<dbReference type="EMBL" id="AP019377">
    <property type="protein sequence ID" value="BBH95739.1"/>
    <property type="molecule type" value="Genomic_DNA"/>
</dbReference>
<dbReference type="Gene3D" id="2.10.10.20">
    <property type="entry name" value="Carbohydrate-binding module superfamily 5/12"/>
    <property type="match status" value="1"/>
</dbReference>
<dbReference type="SUPFAM" id="SSF51445">
    <property type="entry name" value="(Trans)glycosidases"/>
    <property type="match status" value="1"/>
</dbReference>
<name>A0A455T8H2_9CHLR</name>
<dbReference type="InterPro" id="IPR003610">
    <property type="entry name" value="CBM5/12"/>
</dbReference>
<reference evidence="4" key="1">
    <citation type="submission" date="2018-12" db="EMBL/GenBank/DDBJ databases">
        <title>Novel natural products biosynthetic potential of the class Ktedonobacteria.</title>
        <authorList>
            <person name="Zheng Y."/>
            <person name="Saitou A."/>
            <person name="Wang C.M."/>
            <person name="Toyoda A."/>
            <person name="Minakuchi Y."/>
            <person name="Sekiguchi Y."/>
            <person name="Ueda K."/>
            <person name="Takano H."/>
            <person name="Sakai Y."/>
            <person name="Yokota A."/>
            <person name="Yabe S."/>
        </authorList>
    </citation>
    <scope>NUCLEOTIDE SEQUENCE</scope>
    <source>
        <strain evidence="4">A3-2</strain>
    </source>
</reference>
<dbReference type="PANTHER" id="PTHR42976:SF1">
    <property type="entry name" value="GH18 DOMAIN-CONTAINING PROTEIN-RELATED"/>
    <property type="match status" value="1"/>
</dbReference>
<evidence type="ECO:0000313" key="4">
    <source>
        <dbReference type="EMBL" id="BBH95739.1"/>
    </source>
</evidence>
<dbReference type="GO" id="GO:0005576">
    <property type="term" value="C:extracellular region"/>
    <property type="evidence" value="ECO:0007669"/>
    <property type="project" value="InterPro"/>
</dbReference>
<gene>
    <name evidence="4" type="ORF">KTA_39380</name>
</gene>
<dbReference type="GO" id="GO:0030246">
    <property type="term" value="F:carbohydrate binding"/>
    <property type="evidence" value="ECO:0007669"/>
    <property type="project" value="InterPro"/>
</dbReference>
<feature type="compositionally biased region" description="Low complexity" evidence="2">
    <location>
        <begin position="388"/>
        <end position="398"/>
    </location>
</feature>
<dbReference type="PROSITE" id="PS51257">
    <property type="entry name" value="PROKAR_LIPOPROTEIN"/>
    <property type="match status" value="1"/>
</dbReference>
<dbReference type="SMART" id="SM00495">
    <property type="entry name" value="ChtBD3"/>
    <property type="match status" value="1"/>
</dbReference>
<dbReference type="PANTHER" id="PTHR42976">
    <property type="entry name" value="BIFUNCTIONAL CHITINASE/LYSOZYME-RELATED"/>
    <property type="match status" value="1"/>
</dbReference>
<evidence type="ECO:0000256" key="1">
    <source>
        <dbReference type="ARBA" id="ARBA00022801"/>
    </source>
</evidence>
<dbReference type="Pfam" id="PF02839">
    <property type="entry name" value="CBM_5_12"/>
    <property type="match status" value="1"/>
</dbReference>
<feature type="compositionally biased region" description="Low complexity" evidence="2">
    <location>
        <begin position="355"/>
        <end position="380"/>
    </location>
</feature>
<evidence type="ECO:0000256" key="2">
    <source>
        <dbReference type="SAM" id="MobiDB-lite"/>
    </source>
</evidence>
<dbReference type="GO" id="GO:0005975">
    <property type="term" value="P:carbohydrate metabolic process"/>
    <property type="evidence" value="ECO:0007669"/>
    <property type="project" value="InterPro"/>
</dbReference>